<evidence type="ECO:0000259" key="9">
    <source>
        <dbReference type="Pfam" id="PF01555"/>
    </source>
</evidence>
<dbReference type="GO" id="GO:0015667">
    <property type="term" value="F:site-specific DNA-methyltransferase (cytosine-N4-specific) activity"/>
    <property type="evidence" value="ECO:0007669"/>
    <property type="project" value="UniProtKB-EC"/>
</dbReference>
<accession>A0A0F9S0Z8</accession>
<comment type="catalytic activity">
    <reaction evidence="8">
        <text>a 2'-deoxycytidine in DNA + S-adenosyl-L-methionine = an N(4)-methyl-2'-deoxycytidine in DNA + S-adenosyl-L-homocysteine + H(+)</text>
        <dbReference type="Rhea" id="RHEA:16857"/>
        <dbReference type="Rhea" id="RHEA-COMP:11369"/>
        <dbReference type="Rhea" id="RHEA-COMP:13674"/>
        <dbReference type="ChEBI" id="CHEBI:15378"/>
        <dbReference type="ChEBI" id="CHEBI:57856"/>
        <dbReference type="ChEBI" id="CHEBI:59789"/>
        <dbReference type="ChEBI" id="CHEBI:85452"/>
        <dbReference type="ChEBI" id="CHEBI:137933"/>
        <dbReference type="EC" id="2.1.1.113"/>
    </reaction>
</comment>
<feature type="domain" description="DNA methylase N-4/N-6" evidence="9">
    <location>
        <begin position="23"/>
        <end position="253"/>
    </location>
</feature>
<evidence type="ECO:0000256" key="8">
    <source>
        <dbReference type="ARBA" id="ARBA00049120"/>
    </source>
</evidence>
<dbReference type="InterPro" id="IPR002941">
    <property type="entry name" value="DNA_methylase_N4/N6"/>
</dbReference>
<protein>
    <recommendedName>
        <fullName evidence="2">site-specific DNA-methyltransferase (cytosine-N(4)-specific)</fullName>
        <ecNumber evidence="2">2.1.1.113</ecNumber>
    </recommendedName>
</protein>
<comment type="caution">
    <text evidence="10">The sequence shown here is derived from an EMBL/GenBank/DDBJ whole genome shotgun (WGS) entry which is preliminary data.</text>
</comment>
<keyword evidence="6" id="KW-0680">Restriction system</keyword>
<evidence type="ECO:0000256" key="5">
    <source>
        <dbReference type="ARBA" id="ARBA00022691"/>
    </source>
</evidence>
<evidence type="ECO:0000256" key="7">
    <source>
        <dbReference type="ARBA" id="ARBA00023125"/>
    </source>
</evidence>
<dbReference type="EMBL" id="LAZR01000625">
    <property type="protein sequence ID" value="KKN62430.1"/>
    <property type="molecule type" value="Genomic_DNA"/>
</dbReference>
<evidence type="ECO:0000313" key="10">
    <source>
        <dbReference type="EMBL" id="KKN62430.1"/>
    </source>
</evidence>
<dbReference type="GO" id="GO:0008170">
    <property type="term" value="F:N-methyltransferase activity"/>
    <property type="evidence" value="ECO:0007669"/>
    <property type="project" value="InterPro"/>
</dbReference>
<keyword evidence="5" id="KW-0949">S-adenosyl-L-methionine</keyword>
<dbReference type="PRINTS" id="PR00508">
    <property type="entry name" value="S21N4MTFRASE"/>
</dbReference>
<dbReference type="EC" id="2.1.1.113" evidence="2"/>
<dbReference type="SUPFAM" id="SSF53335">
    <property type="entry name" value="S-adenosyl-L-methionine-dependent methyltransferases"/>
    <property type="match status" value="1"/>
</dbReference>
<evidence type="ECO:0000256" key="3">
    <source>
        <dbReference type="ARBA" id="ARBA00022603"/>
    </source>
</evidence>
<evidence type="ECO:0000256" key="2">
    <source>
        <dbReference type="ARBA" id="ARBA00012185"/>
    </source>
</evidence>
<gene>
    <name evidence="10" type="ORF">LCGC14_0512270</name>
</gene>
<dbReference type="Gene3D" id="3.40.50.150">
    <property type="entry name" value="Vaccinia Virus protein VP39"/>
    <property type="match status" value="1"/>
</dbReference>
<keyword evidence="4" id="KW-0808">Transferase</keyword>
<evidence type="ECO:0000256" key="4">
    <source>
        <dbReference type="ARBA" id="ARBA00022679"/>
    </source>
</evidence>
<organism evidence="10">
    <name type="scientific">marine sediment metagenome</name>
    <dbReference type="NCBI Taxonomy" id="412755"/>
    <lineage>
        <taxon>unclassified sequences</taxon>
        <taxon>metagenomes</taxon>
        <taxon>ecological metagenomes</taxon>
    </lineage>
</organism>
<evidence type="ECO:0000256" key="1">
    <source>
        <dbReference type="ARBA" id="ARBA00010203"/>
    </source>
</evidence>
<name>A0A0F9S0Z8_9ZZZZ</name>
<dbReference type="AlphaFoldDB" id="A0A0F9S0Z8"/>
<dbReference type="GO" id="GO:0003677">
    <property type="term" value="F:DNA binding"/>
    <property type="evidence" value="ECO:0007669"/>
    <property type="project" value="UniProtKB-KW"/>
</dbReference>
<dbReference type="GO" id="GO:0009307">
    <property type="term" value="P:DNA restriction-modification system"/>
    <property type="evidence" value="ECO:0007669"/>
    <property type="project" value="UniProtKB-KW"/>
</dbReference>
<dbReference type="InterPro" id="IPR017985">
    <property type="entry name" value="MeTrfase_CN4_CS"/>
</dbReference>
<dbReference type="InterPro" id="IPR001091">
    <property type="entry name" value="RM_Methyltransferase"/>
</dbReference>
<dbReference type="Pfam" id="PF01555">
    <property type="entry name" value="N6_N4_Mtase"/>
    <property type="match status" value="1"/>
</dbReference>
<keyword evidence="3" id="KW-0489">Methyltransferase</keyword>
<dbReference type="InterPro" id="IPR029063">
    <property type="entry name" value="SAM-dependent_MTases_sf"/>
</dbReference>
<evidence type="ECO:0000256" key="6">
    <source>
        <dbReference type="ARBA" id="ARBA00022747"/>
    </source>
</evidence>
<dbReference type="PROSITE" id="PS00093">
    <property type="entry name" value="N4_MTASE"/>
    <property type="match status" value="1"/>
</dbReference>
<dbReference type="GO" id="GO:0032259">
    <property type="term" value="P:methylation"/>
    <property type="evidence" value="ECO:0007669"/>
    <property type="project" value="UniProtKB-KW"/>
</dbReference>
<proteinExistence type="inferred from homology"/>
<keyword evidence="7" id="KW-0238">DNA-binding</keyword>
<comment type="similarity">
    <text evidence="1">Belongs to the N(4)/N(6)-methyltransferase family. N(4) subfamily.</text>
</comment>
<sequence>MMMKHKIIIGDARNMNEVLGESVHLALTSPPYYSIKDYGESNQIGYGSYYLHYLKDLDMVWAECLRVLHKGCRLCINVGDQYLSAKEYGRYRVLPIHAEIIRSCEQIGFDYMGSIIWQKVSTTNPSGGASIMGSHPYPRNGIVKYDYEYIMLFKKLGDSPKVSEHIKEQSSMTKDEWNEYFSGHWKIAGVKQDVHPAMFPLEIPVRLIKMFSFVEEVVLDPFLGSGTTMSAAKMLERNSIGYEINEQFLPVIKNKVGFNQYDLFEEHKFEIITQKEKNNNVK</sequence>
<reference evidence="10" key="1">
    <citation type="journal article" date="2015" name="Nature">
        <title>Complex archaea that bridge the gap between prokaryotes and eukaryotes.</title>
        <authorList>
            <person name="Spang A."/>
            <person name="Saw J.H."/>
            <person name="Jorgensen S.L."/>
            <person name="Zaremba-Niedzwiedzka K."/>
            <person name="Martijn J."/>
            <person name="Lind A.E."/>
            <person name="van Eijk R."/>
            <person name="Schleper C."/>
            <person name="Guy L."/>
            <person name="Ettema T.J."/>
        </authorList>
    </citation>
    <scope>NUCLEOTIDE SEQUENCE</scope>
</reference>